<sequence length="281" mass="32306">MADPLAPDRHRQRDFFVADILDAVPKDDLGTMEHPMFALRAGDRRVRRYEHKDSSIEIQPGAKGLATQNDKDILIYCISQLVAAINRGREPSRVVQLTAYDLLVSTNRRTDGDAYMRLQEALDRLRGTTVSTNIRTGDTRTREGFGLIDSYRIVERDGQERMAALEITLSQWLYRAVESMQVLSISRDYFRLRKPLERRLYEISRKHCGAQPSWRASLATLHLKSGSSASLKRFRQHIIEAAESDHLPDYRMQYDRAQDLVTIYSRSPKGALKQIQKSLQL</sequence>
<evidence type="ECO:0000313" key="1">
    <source>
        <dbReference type="EMBL" id="MDT0619955.1"/>
    </source>
</evidence>
<comment type="caution">
    <text evidence="1">The sequence shown here is derived from an EMBL/GenBank/DDBJ whole genome shotgun (WGS) entry which is preliminary data.</text>
</comment>
<evidence type="ECO:0000313" key="2">
    <source>
        <dbReference type="Proteomes" id="UP001259982"/>
    </source>
</evidence>
<protein>
    <submittedName>
        <fullName evidence="1">Replication initiator protein A</fullName>
    </submittedName>
</protein>
<keyword evidence="2" id="KW-1185">Reference proteome</keyword>
<gene>
    <name evidence="1" type="ORF">RM531_15915</name>
</gene>
<dbReference type="RefSeq" id="WP_311660702.1">
    <property type="nucleotide sequence ID" value="NZ_JAVRHY010000029.1"/>
</dbReference>
<dbReference type="InterPro" id="IPR018777">
    <property type="entry name" value="Replication_initiator_prot_A"/>
</dbReference>
<dbReference type="EMBL" id="JAVRHY010000029">
    <property type="protein sequence ID" value="MDT0619955.1"/>
    <property type="molecule type" value="Genomic_DNA"/>
</dbReference>
<proteinExistence type="predicted"/>
<organism evidence="1 2">
    <name type="scientific">Spectribacter acetivorans</name>
    <dbReference type="NCBI Taxonomy" id="3075603"/>
    <lineage>
        <taxon>Bacteria</taxon>
        <taxon>Pseudomonadati</taxon>
        <taxon>Pseudomonadota</taxon>
        <taxon>Gammaproteobacteria</taxon>
        <taxon>Salinisphaerales</taxon>
        <taxon>Salinisphaeraceae</taxon>
        <taxon>Spectribacter</taxon>
    </lineage>
</organism>
<accession>A0ABU3BD54</accession>
<dbReference type="Proteomes" id="UP001259982">
    <property type="component" value="Unassembled WGS sequence"/>
</dbReference>
<name>A0ABU3BD54_9GAMM</name>
<dbReference type="Pfam" id="PF10134">
    <property type="entry name" value="RPA"/>
    <property type="match status" value="1"/>
</dbReference>
<reference evidence="1 2" key="1">
    <citation type="submission" date="2023-09" db="EMBL/GenBank/DDBJ databases">
        <authorList>
            <person name="Rey-Velasco X."/>
        </authorList>
    </citation>
    <scope>NUCLEOTIDE SEQUENCE [LARGE SCALE GENOMIC DNA]</scope>
    <source>
        <strain evidence="1 2">P385</strain>
    </source>
</reference>